<dbReference type="SMART" id="SM00822">
    <property type="entry name" value="PKS_KR"/>
    <property type="match status" value="1"/>
</dbReference>
<dbReference type="PRINTS" id="PR00080">
    <property type="entry name" value="SDRFAMILY"/>
</dbReference>
<dbReference type="EMBL" id="FMHZ01000002">
    <property type="protein sequence ID" value="SCL48722.1"/>
    <property type="molecule type" value="Genomic_DNA"/>
</dbReference>
<evidence type="ECO:0000256" key="1">
    <source>
        <dbReference type="ARBA" id="ARBA00006484"/>
    </source>
</evidence>
<dbReference type="SUPFAM" id="SSF51735">
    <property type="entry name" value="NAD(P)-binding Rossmann-fold domains"/>
    <property type="match status" value="1"/>
</dbReference>
<dbReference type="InterPro" id="IPR020904">
    <property type="entry name" value="Sc_DH/Rdtase_CS"/>
</dbReference>
<dbReference type="FunFam" id="3.40.50.720:FF:000084">
    <property type="entry name" value="Short-chain dehydrogenase reductase"/>
    <property type="match status" value="1"/>
</dbReference>
<dbReference type="InterPro" id="IPR057326">
    <property type="entry name" value="KR_dom"/>
</dbReference>
<dbReference type="RefSeq" id="WP_091096026.1">
    <property type="nucleotide sequence ID" value="NZ_FMHZ01000002.1"/>
</dbReference>
<dbReference type="InterPro" id="IPR036291">
    <property type="entry name" value="NAD(P)-bd_dom_sf"/>
</dbReference>
<dbReference type="OrthoDB" id="9804774at2"/>
<name>A0A1C6U3V9_9ACTN</name>
<proteinExistence type="inferred from homology"/>
<evidence type="ECO:0000313" key="5">
    <source>
        <dbReference type="Proteomes" id="UP000199001"/>
    </source>
</evidence>
<dbReference type="InterPro" id="IPR002347">
    <property type="entry name" value="SDR_fam"/>
</dbReference>
<dbReference type="PROSITE" id="PS00061">
    <property type="entry name" value="ADH_SHORT"/>
    <property type="match status" value="1"/>
</dbReference>
<keyword evidence="5" id="KW-1185">Reference proteome</keyword>
<comment type="similarity">
    <text evidence="1">Belongs to the short-chain dehydrogenases/reductases (SDR) family.</text>
</comment>
<accession>A0A1C6U3V9</accession>
<feature type="domain" description="Ketoreductase" evidence="3">
    <location>
        <begin position="18"/>
        <end position="195"/>
    </location>
</feature>
<dbReference type="GO" id="GO:0048038">
    <property type="term" value="F:quinone binding"/>
    <property type="evidence" value="ECO:0007669"/>
    <property type="project" value="TreeGrafter"/>
</dbReference>
<evidence type="ECO:0000256" key="2">
    <source>
        <dbReference type="ARBA" id="ARBA00023002"/>
    </source>
</evidence>
<reference evidence="5" key="1">
    <citation type="submission" date="2016-06" db="EMBL/GenBank/DDBJ databases">
        <authorList>
            <person name="Varghese N."/>
            <person name="Submissions Spin"/>
        </authorList>
    </citation>
    <scope>NUCLEOTIDE SEQUENCE [LARGE SCALE GENOMIC DNA]</scope>
    <source>
        <strain evidence="5">DSM 43903</strain>
    </source>
</reference>
<protein>
    <submittedName>
        <fullName evidence="4">3-oxoacyl-[acyl-carrier-protein] reductase</fullName>
    </submittedName>
</protein>
<gene>
    <name evidence="4" type="ORF">GA0070606_1354</name>
</gene>
<dbReference type="GO" id="GO:0016616">
    <property type="term" value="F:oxidoreductase activity, acting on the CH-OH group of donors, NAD or NADP as acceptor"/>
    <property type="evidence" value="ECO:0007669"/>
    <property type="project" value="TreeGrafter"/>
</dbReference>
<organism evidence="4 5">
    <name type="scientific">Micromonospora citrea</name>
    <dbReference type="NCBI Taxonomy" id="47855"/>
    <lineage>
        <taxon>Bacteria</taxon>
        <taxon>Bacillati</taxon>
        <taxon>Actinomycetota</taxon>
        <taxon>Actinomycetes</taxon>
        <taxon>Micromonosporales</taxon>
        <taxon>Micromonosporaceae</taxon>
        <taxon>Micromonospora</taxon>
    </lineage>
</organism>
<evidence type="ECO:0000259" key="3">
    <source>
        <dbReference type="SMART" id="SM00822"/>
    </source>
</evidence>
<dbReference type="STRING" id="47855.GA0070606_1354"/>
<keyword evidence="2" id="KW-0560">Oxidoreductase</keyword>
<sequence length="256" mass="25787">MSSSPTDAAASGRDATARRVLVTGSTRGIGRAVARLLAERGWAVAVHGRSPGVADEVAADLPGGPHLAVHGDVAEPEQVRAAMRTVFARWRGLDALVVNAGAHEAGLLGSVPDETVTRLFAVNAAGAAHTLQQGSRLLRRGDRPAVVLTASLVGSAGAAGQAVYAASKAAVEGLTRSAAKELGPAGIRVNAVAPGFIRTDLLTGLDEPGRRARAEATPLGRLGEPAEVAEVVAFLLSPAAAFVTGQVVGVDGGLTL</sequence>
<dbReference type="PRINTS" id="PR00081">
    <property type="entry name" value="GDHRDH"/>
</dbReference>
<dbReference type="GO" id="GO:0006633">
    <property type="term" value="P:fatty acid biosynthetic process"/>
    <property type="evidence" value="ECO:0007669"/>
    <property type="project" value="TreeGrafter"/>
</dbReference>
<dbReference type="Gene3D" id="3.40.50.720">
    <property type="entry name" value="NAD(P)-binding Rossmann-like Domain"/>
    <property type="match status" value="1"/>
</dbReference>
<dbReference type="Pfam" id="PF13561">
    <property type="entry name" value="adh_short_C2"/>
    <property type="match status" value="1"/>
</dbReference>
<evidence type="ECO:0000313" key="4">
    <source>
        <dbReference type="EMBL" id="SCL48722.1"/>
    </source>
</evidence>
<dbReference type="AlphaFoldDB" id="A0A1C6U3V9"/>
<dbReference type="Proteomes" id="UP000199001">
    <property type="component" value="Unassembled WGS sequence"/>
</dbReference>
<dbReference type="PANTHER" id="PTHR42760:SF133">
    <property type="entry name" value="3-OXOACYL-[ACYL-CARRIER-PROTEIN] REDUCTASE"/>
    <property type="match status" value="1"/>
</dbReference>
<dbReference type="PANTHER" id="PTHR42760">
    <property type="entry name" value="SHORT-CHAIN DEHYDROGENASES/REDUCTASES FAMILY MEMBER"/>
    <property type="match status" value="1"/>
</dbReference>